<sequence>MTSILITAVIAAAASFALYMLVRDTGYLVAKHGEWQGKLARIDRDSLRDPAAFTLRAPCDAKRGVPARPSSPRPLRAAA</sequence>
<organism evidence="1 2">
    <name type="scientific">Blastomonas marina</name>
    <dbReference type="NCBI Taxonomy" id="1867408"/>
    <lineage>
        <taxon>Bacteria</taxon>
        <taxon>Pseudomonadati</taxon>
        <taxon>Pseudomonadota</taxon>
        <taxon>Alphaproteobacteria</taxon>
        <taxon>Sphingomonadales</taxon>
        <taxon>Sphingomonadaceae</taxon>
        <taxon>Blastomonas</taxon>
    </lineage>
</organism>
<dbReference type="RefSeq" id="WP_188642063.1">
    <property type="nucleotide sequence ID" value="NZ_BMID01000001.1"/>
</dbReference>
<proteinExistence type="predicted"/>
<gene>
    <name evidence="1" type="ORF">GCM10010923_14520</name>
</gene>
<dbReference type="EMBL" id="BMID01000001">
    <property type="protein sequence ID" value="GGA05780.1"/>
    <property type="molecule type" value="Genomic_DNA"/>
</dbReference>
<keyword evidence="2" id="KW-1185">Reference proteome</keyword>
<reference evidence="2" key="1">
    <citation type="journal article" date="2019" name="Int. J. Syst. Evol. Microbiol.">
        <title>The Global Catalogue of Microorganisms (GCM) 10K type strain sequencing project: providing services to taxonomists for standard genome sequencing and annotation.</title>
        <authorList>
            <consortium name="The Broad Institute Genomics Platform"/>
            <consortium name="The Broad Institute Genome Sequencing Center for Infectious Disease"/>
            <person name="Wu L."/>
            <person name="Ma J."/>
        </authorList>
    </citation>
    <scope>NUCLEOTIDE SEQUENCE [LARGE SCALE GENOMIC DNA]</scope>
    <source>
        <strain evidence="2">CGMCC 1.15297</strain>
    </source>
</reference>
<name>A0ABQ1FCW0_9SPHN</name>
<evidence type="ECO:0000313" key="2">
    <source>
        <dbReference type="Proteomes" id="UP000603317"/>
    </source>
</evidence>
<protein>
    <submittedName>
        <fullName evidence="1">Uncharacterized protein</fullName>
    </submittedName>
</protein>
<accession>A0ABQ1FCW0</accession>
<comment type="caution">
    <text evidence="1">The sequence shown here is derived from an EMBL/GenBank/DDBJ whole genome shotgun (WGS) entry which is preliminary data.</text>
</comment>
<dbReference type="Proteomes" id="UP000603317">
    <property type="component" value="Unassembled WGS sequence"/>
</dbReference>
<evidence type="ECO:0000313" key="1">
    <source>
        <dbReference type="EMBL" id="GGA05780.1"/>
    </source>
</evidence>